<sequence length="238" mass="26441">MQSLDRYLGIALSGSYLSYCLIVKDVLRKAGSVSLRCSSVQHPSRIAEAFKMLRSSMTPSETPGSTSPVCFVGMRGDNVTPRSELAARRAYNRCRVRTIVECQSDAIFGNKPVIFKERELYATMGRITNEKIMGTTCLVKCARKRFTSLLSVDAAQFSGIAVAWATAVCLKRRMEIESMKLDESFMQSVESRVKRDRIVAELVATLEKNKDAAAASDLQEALRSRISSLVDKHLDKLV</sequence>
<dbReference type="Proteomes" id="UP000236319">
    <property type="component" value="Unassembled WGS sequence"/>
</dbReference>
<dbReference type="RefSeq" id="XP_028865212.1">
    <property type="nucleotide sequence ID" value="XM_029009379.1"/>
</dbReference>
<protein>
    <submittedName>
        <fullName evidence="1">Beta-ACP synthase, putative</fullName>
    </submittedName>
</protein>
<dbReference type="GeneID" id="39872739"/>
<dbReference type="EMBL" id="BDSA01000001">
    <property type="protein sequence ID" value="GBE58969.1"/>
    <property type="molecule type" value="Genomic_DNA"/>
</dbReference>
<accession>A0A2H6K7P0</accession>
<evidence type="ECO:0000313" key="1">
    <source>
        <dbReference type="EMBL" id="GBE58969.1"/>
    </source>
</evidence>
<comment type="caution">
    <text evidence="1">The sequence shown here is derived from an EMBL/GenBank/DDBJ whole genome shotgun (WGS) entry which is preliminary data.</text>
</comment>
<dbReference type="OrthoDB" id="364122at2759"/>
<gene>
    <name evidence="1" type="ORF">BOVATA_004620</name>
</gene>
<evidence type="ECO:0000313" key="2">
    <source>
        <dbReference type="Proteomes" id="UP000236319"/>
    </source>
</evidence>
<proteinExistence type="predicted"/>
<dbReference type="AlphaFoldDB" id="A0A2H6K7P0"/>
<keyword evidence="2" id="KW-1185">Reference proteome</keyword>
<name>A0A2H6K7P0_9APIC</name>
<dbReference type="VEuPathDB" id="PiroplasmaDB:BOVATA_004620"/>
<reference evidence="1 2" key="1">
    <citation type="journal article" date="2017" name="BMC Genomics">
        <title>Whole-genome assembly of Babesia ovata and comparative genomics between closely related pathogens.</title>
        <authorList>
            <person name="Yamagishi J."/>
            <person name="Asada M."/>
            <person name="Hakimi H."/>
            <person name="Tanaka T.Q."/>
            <person name="Sugimoto C."/>
            <person name="Kawazu S."/>
        </authorList>
    </citation>
    <scope>NUCLEOTIDE SEQUENCE [LARGE SCALE GENOMIC DNA]</scope>
    <source>
        <strain evidence="1 2">Miyake</strain>
    </source>
</reference>
<organism evidence="1 2">
    <name type="scientific">Babesia ovata</name>
    <dbReference type="NCBI Taxonomy" id="189622"/>
    <lineage>
        <taxon>Eukaryota</taxon>
        <taxon>Sar</taxon>
        <taxon>Alveolata</taxon>
        <taxon>Apicomplexa</taxon>
        <taxon>Aconoidasida</taxon>
        <taxon>Piroplasmida</taxon>
        <taxon>Babesiidae</taxon>
        <taxon>Babesia</taxon>
    </lineage>
</organism>